<organism evidence="1">
    <name type="scientific">Arundo donax</name>
    <name type="common">Giant reed</name>
    <name type="synonym">Donax arundinaceus</name>
    <dbReference type="NCBI Taxonomy" id="35708"/>
    <lineage>
        <taxon>Eukaryota</taxon>
        <taxon>Viridiplantae</taxon>
        <taxon>Streptophyta</taxon>
        <taxon>Embryophyta</taxon>
        <taxon>Tracheophyta</taxon>
        <taxon>Spermatophyta</taxon>
        <taxon>Magnoliopsida</taxon>
        <taxon>Liliopsida</taxon>
        <taxon>Poales</taxon>
        <taxon>Poaceae</taxon>
        <taxon>PACMAD clade</taxon>
        <taxon>Arundinoideae</taxon>
        <taxon>Arundineae</taxon>
        <taxon>Arundo</taxon>
    </lineage>
</organism>
<evidence type="ECO:0000313" key="1">
    <source>
        <dbReference type="EMBL" id="JAD83344.1"/>
    </source>
</evidence>
<proteinExistence type="predicted"/>
<dbReference type="EMBL" id="GBRH01214551">
    <property type="protein sequence ID" value="JAD83344.1"/>
    <property type="molecule type" value="Transcribed_RNA"/>
</dbReference>
<reference evidence="1" key="1">
    <citation type="submission" date="2014-09" db="EMBL/GenBank/DDBJ databases">
        <authorList>
            <person name="Magalhaes I.L.F."/>
            <person name="Oliveira U."/>
            <person name="Santos F.R."/>
            <person name="Vidigal T.H.D.A."/>
            <person name="Brescovit A.D."/>
            <person name="Santos A.J."/>
        </authorList>
    </citation>
    <scope>NUCLEOTIDE SEQUENCE</scope>
    <source>
        <tissue evidence="1">Shoot tissue taken approximately 20 cm above the soil surface</tissue>
    </source>
</reference>
<dbReference type="AlphaFoldDB" id="A0A0A9D417"/>
<protein>
    <submittedName>
        <fullName evidence="1">Uncharacterized protein</fullName>
    </submittedName>
</protein>
<reference evidence="1" key="2">
    <citation type="journal article" date="2015" name="Data Brief">
        <title>Shoot transcriptome of the giant reed, Arundo donax.</title>
        <authorList>
            <person name="Barrero R.A."/>
            <person name="Guerrero F.D."/>
            <person name="Moolhuijzen P."/>
            <person name="Goolsby J.A."/>
            <person name="Tidwell J."/>
            <person name="Bellgard S.E."/>
            <person name="Bellgard M.I."/>
        </authorList>
    </citation>
    <scope>NUCLEOTIDE SEQUENCE</scope>
    <source>
        <tissue evidence="1">Shoot tissue taken approximately 20 cm above the soil surface</tissue>
    </source>
</reference>
<accession>A0A0A9D417</accession>
<name>A0A0A9D417_ARUDO</name>
<sequence length="34" mass="3813">MVKMSFFSFFSNTAPPPGAQICARAVYDDFAHKM</sequence>